<dbReference type="InterPro" id="IPR003661">
    <property type="entry name" value="HisK_dim/P_dom"/>
</dbReference>
<keyword evidence="9" id="KW-0547">Nucleotide-binding</keyword>
<keyword evidence="12" id="KW-0067">ATP-binding</keyword>
<comment type="cofactor">
    <cofactor evidence="2">
        <name>Mn(2+)</name>
        <dbReference type="ChEBI" id="CHEBI:29035"/>
    </cofactor>
</comment>
<evidence type="ECO:0000256" key="20">
    <source>
        <dbReference type="ARBA" id="ARBA00041776"/>
    </source>
</evidence>
<evidence type="ECO:0000256" key="2">
    <source>
        <dbReference type="ARBA" id="ARBA00001936"/>
    </source>
</evidence>
<feature type="coiled-coil region" evidence="21">
    <location>
        <begin position="147"/>
        <end position="192"/>
    </location>
</feature>
<dbReference type="EC" id="2.7.13.3" evidence="5"/>
<protein>
    <recommendedName>
        <fullName evidence="19">Signal transduction histidine-protein kinase/phosphatase MprB</fullName>
        <ecNumber evidence="5">2.7.13.3</ecNumber>
    </recommendedName>
    <alternativeName>
        <fullName evidence="20">Mycobacterial persistence regulator B</fullName>
    </alternativeName>
</protein>
<evidence type="ECO:0000313" key="26">
    <source>
        <dbReference type="Proteomes" id="UP000249169"/>
    </source>
</evidence>
<dbReference type="Gene3D" id="3.30.565.10">
    <property type="entry name" value="Histidine kinase-like ATPase, C-terminal domain"/>
    <property type="match status" value="1"/>
</dbReference>
<dbReference type="InterPro" id="IPR036097">
    <property type="entry name" value="HisK_dim/P_sf"/>
</dbReference>
<keyword evidence="18" id="KW-0464">Manganese</keyword>
<evidence type="ECO:0000256" key="16">
    <source>
        <dbReference type="ARBA" id="ARBA00023016"/>
    </source>
</evidence>
<dbReference type="SUPFAM" id="SSF47384">
    <property type="entry name" value="Homodimeric domain of signal transducing histidine kinase"/>
    <property type="match status" value="1"/>
</dbReference>
<dbReference type="GO" id="GO:0005886">
    <property type="term" value="C:plasma membrane"/>
    <property type="evidence" value="ECO:0007669"/>
    <property type="project" value="UniProtKB-SubCell"/>
</dbReference>
<keyword evidence="16" id="KW-0346">Stress response</keyword>
<dbReference type="GO" id="GO:0000155">
    <property type="term" value="F:phosphorelay sensor kinase activity"/>
    <property type="evidence" value="ECO:0007669"/>
    <property type="project" value="InterPro"/>
</dbReference>
<reference evidence="25 26" key="1">
    <citation type="submission" date="2018-05" db="EMBL/GenBank/DDBJ databases">
        <title>Lujinxingia marina gen. nov. sp. nov., a new facultative anaerobic member of the class Deltaproteobacteria, and proposal of Lujinxingaceae fam. nov.</title>
        <authorList>
            <person name="Li C.-M."/>
        </authorList>
    </citation>
    <scope>NUCLEOTIDE SEQUENCE [LARGE SCALE GENOMIC DNA]</scope>
    <source>
        <strain evidence="25 26">B210</strain>
    </source>
</reference>
<keyword evidence="13" id="KW-0460">Magnesium</keyword>
<evidence type="ECO:0000256" key="15">
    <source>
        <dbReference type="ARBA" id="ARBA00023012"/>
    </source>
</evidence>
<evidence type="ECO:0000256" key="18">
    <source>
        <dbReference type="ARBA" id="ARBA00023211"/>
    </source>
</evidence>
<dbReference type="CDD" id="cd00082">
    <property type="entry name" value="HisKA"/>
    <property type="match status" value="1"/>
</dbReference>
<dbReference type="AlphaFoldDB" id="A0A328CE27"/>
<keyword evidence="11" id="KW-0378">Hydrolase</keyword>
<dbReference type="Pfam" id="PF00672">
    <property type="entry name" value="HAMP"/>
    <property type="match status" value="1"/>
</dbReference>
<evidence type="ECO:0000256" key="10">
    <source>
        <dbReference type="ARBA" id="ARBA00022777"/>
    </source>
</evidence>
<dbReference type="SMART" id="SM00387">
    <property type="entry name" value="HATPase_c"/>
    <property type="match status" value="1"/>
</dbReference>
<evidence type="ECO:0000256" key="12">
    <source>
        <dbReference type="ARBA" id="ARBA00022840"/>
    </source>
</evidence>
<evidence type="ECO:0000256" key="6">
    <source>
        <dbReference type="ARBA" id="ARBA00022475"/>
    </source>
</evidence>
<dbReference type="InterPro" id="IPR005467">
    <property type="entry name" value="His_kinase_dom"/>
</dbReference>
<evidence type="ECO:0000256" key="7">
    <source>
        <dbReference type="ARBA" id="ARBA00022553"/>
    </source>
</evidence>
<dbReference type="SUPFAM" id="SSF158472">
    <property type="entry name" value="HAMP domain-like"/>
    <property type="match status" value="1"/>
</dbReference>
<comment type="subcellular location">
    <subcellularLocation>
        <location evidence="4">Cell membrane</location>
        <topology evidence="4">Multi-pass membrane protein</topology>
    </subcellularLocation>
</comment>
<keyword evidence="10" id="KW-0418">Kinase</keyword>
<feature type="transmembrane region" description="Helical" evidence="22">
    <location>
        <begin position="205"/>
        <end position="230"/>
    </location>
</feature>
<dbReference type="Pfam" id="PF02518">
    <property type="entry name" value="HATPase_c"/>
    <property type="match status" value="1"/>
</dbReference>
<organism evidence="25 26">
    <name type="scientific">Lujinxingia litoralis</name>
    <dbReference type="NCBI Taxonomy" id="2211119"/>
    <lineage>
        <taxon>Bacteria</taxon>
        <taxon>Deltaproteobacteria</taxon>
        <taxon>Bradymonadales</taxon>
        <taxon>Lujinxingiaceae</taxon>
        <taxon>Lujinxingia</taxon>
    </lineage>
</organism>
<keyword evidence="7" id="KW-0597">Phosphoprotein</keyword>
<dbReference type="SMART" id="SM00388">
    <property type="entry name" value="HisKA"/>
    <property type="match status" value="1"/>
</dbReference>
<comment type="cofactor">
    <cofactor evidence="3">
        <name>Mg(2+)</name>
        <dbReference type="ChEBI" id="CHEBI:18420"/>
    </cofactor>
</comment>
<evidence type="ECO:0000256" key="11">
    <source>
        <dbReference type="ARBA" id="ARBA00022801"/>
    </source>
</evidence>
<evidence type="ECO:0000256" key="9">
    <source>
        <dbReference type="ARBA" id="ARBA00022741"/>
    </source>
</evidence>
<evidence type="ECO:0000256" key="4">
    <source>
        <dbReference type="ARBA" id="ARBA00004651"/>
    </source>
</evidence>
<evidence type="ECO:0000256" key="13">
    <source>
        <dbReference type="ARBA" id="ARBA00022842"/>
    </source>
</evidence>
<dbReference type="SUPFAM" id="SSF55874">
    <property type="entry name" value="ATPase domain of HSP90 chaperone/DNA topoisomerase II/histidine kinase"/>
    <property type="match status" value="1"/>
</dbReference>
<evidence type="ECO:0000256" key="8">
    <source>
        <dbReference type="ARBA" id="ARBA00022679"/>
    </source>
</evidence>
<dbReference type="InterPro" id="IPR050980">
    <property type="entry name" value="2C_sensor_his_kinase"/>
</dbReference>
<keyword evidence="15" id="KW-0902">Two-component regulatory system</keyword>
<name>A0A328CE27_9DELT</name>
<evidence type="ECO:0000256" key="1">
    <source>
        <dbReference type="ARBA" id="ARBA00000085"/>
    </source>
</evidence>
<evidence type="ECO:0000259" key="24">
    <source>
        <dbReference type="PROSITE" id="PS50885"/>
    </source>
</evidence>
<dbReference type="CDD" id="cd06225">
    <property type="entry name" value="HAMP"/>
    <property type="match status" value="1"/>
</dbReference>
<evidence type="ECO:0000256" key="14">
    <source>
        <dbReference type="ARBA" id="ARBA00022912"/>
    </source>
</evidence>
<keyword evidence="17" id="KW-0843">Virulence</keyword>
<keyword evidence="8" id="KW-0808">Transferase</keyword>
<keyword evidence="26" id="KW-1185">Reference proteome</keyword>
<dbReference type="Proteomes" id="UP000249169">
    <property type="component" value="Unassembled WGS sequence"/>
</dbReference>
<evidence type="ECO:0000256" key="21">
    <source>
        <dbReference type="SAM" id="Coils"/>
    </source>
</evidence>
<feature type="transmembrane region" description="Helical" evidence="22">
    <location>
        <begin position="6"/>
        <end position="29"/>
    </location>
</feature>
<keyword evidence="22" id="KW-1133">Transmembrane helix</keyword>
<dbReference type="PRINTS" id="PR00344">
    <property type="entry name" value="BCTRLSENSOR"/>
</dbReference>
<proteinExistence type="predicted"/>
<gene>
    <name evidence="25" type="ORF">DL240_02390</name>
</gene>
<sequence length="520" mass="57689">MMRLSLATKVFIAFAGVTIVFSAVVMFGVERTQTLYGQLRAINHRIVPLGLHLSDVQNDLRSFHVVLNERDPAVLRRTLQLTRLLNALPEDLDDDLTEAALLADFSDLDEVSPTQAEAFEAIHKDLLTLRERGASFSDAAMDFTRQVLSERTQNAEAADAIEKLQNELSAEARALDNRLTMLRAELRVATDEALARADDTERSSVYALGAMSVAALLVAATLMMVVAWTLRPLTTLTQAARRIGAGDYRPLPQPTGRAGHDEVALLTAEFNTMALSLAERDARLHSQHAALLKSERLATIGRMTSLITHELRNPLSSINLNVEMLTDALQERGIGAADDDITPLLETVIEEVDRLRDITEEYLVYARLPSPKTQPEFLDDIVQGLVDFHQWEWSQHGVDIELTLPHEAVQVDVDANQIRQALLNLIKNAVEASPTGSTVHVRVQPLNARARVEIIDAGQGIELEARERLFEPFFSTKTRGTGLGLPMTQQIIEEHHGQLQVESTPGKGTRFYFELPLRAT</sequence>
<dbReference type="PROSITE" id="PS50109">
    <property type="entry name" value="HIS_KIN"/>
    <property type="match status" value="1"/>
</dbReference>
<evidence type="ECO:0000256" key="19">
    <source>
        <dbReference type="ARBA" id="ARBA00040454"/>
    </source>
</evidence>
<dbReference type="GO" id="GO:0004721">
    <property type="term" value="F:phosphoprotein phosphatase activity"/>
    <property type="evidence" value="ECO:0007669"/>
    <property type="project" value="UniProtKB-KW"/>
</dbReference>
<feature type="domain" description="HAMP" evidence="24">
    <location>
        <begin position="227"/>
        <end position="282"/>
    </location>
</feature>
<dbReference type="InterPro" id="IPR004358">
    <property type="entry name" value="Sig_transdc_His_kin-like_C"/>
</dbReference>
<dbReference type="InterPro" id="IPR036890">
    <property type="entry name" value="HATPase_C_sf"/>
</dbReference>
<feature type="domain" description="Histidine kinase" evidence="23">
    <location>
        <begin position="306"/>
        <end position="519"/>
    </location>
</feature>
<keyword evidence="6" id="KW-1003">Cell membrane</keyword>
<keyword evidence="22" id="KW-0812">Transmembrane</keyword>
<evidence type="ECO:0000256" key="17">
    <source>
        <dbReference type="ARBA" id="ARBA00023026"/>
    </source>
</evidence>
<evidence type="ECO:0000256" key="5">
    <source>
        <dbReference type="ARBA" id="ARBA00012438"/>
    </source>
</evidence>
<dbReference type="Gene3D" id="1.10.287.130">
    <property type="match status" value="1"/>
</dbReference>
<dbReference type="PANTHER" id="PTHR44936:SF9">
    <property type="entry name" value="SENSOR PROTEIN CREC"/>
    <property type="match status" value="1"/>
</dbReference>
<comment type="catalytic activity">
    <reaction evidence="1">
        <text>ATP + protein L-histidine = ADP + protein N-phospho-L-histidine.</text>
        <dbReference type="EC" id="2.7.13.3"/>
    </reaction>
</comment>
<dbReference type="Gene3D" id="6.10.340.10">
    <property type="match status" value="1"/>
</dbReference>
<evidence type="ECO:0000313" key="25">
    <source>
        <dbReference type="EMBL" id="RAL25083.1"/>
    </source>
</evidence>
<dbReference type="SMART" id="SM00304">
    <property type="entry name" value="HAMP"/>
    <property type="match status" value="1"/>
</dbReference>
<dbReference type="PROSITE" id="PS50885">
    <property type="entry name" value="HAMP"/>
    <property type="match status" value="1"/>
</dbReference>
<evidence type="ECO:0000259" key="23">
    <source>
        <dbReference type="PROSITE" id="PS50109"/>
    </source>
</evidence>
<dbReference type="PANTHER" id="PTHR44936">
    <property type="entry name" value="SENSOR PROTEIN CREC"/>
    <property type="match status" value="1"/>
</dbReference>
<dbReference type="GO" id="GO:0005524">
    <property type="term" value="F:ATP binding"/>
    <property type="evidence" value="ECO:0007669"/>
    <property type="project" value="UniProtKB-KW"/>
</dbReference>
<evidence type="ECO:0000256" key="22">
    <source>
        <dbReference type="SAM" id="Phobius"/>
    </source>
</evidence>
<keyword evidence="21" id="KW-0175">Coiled coil</keyword>
<dbReference type="Pfam" id="PF00512">
    <property type="entry name" value="HisKA"/>
    <property type="match status" value="1"/>
</dbReference>
<comment type="caution">
    <text evidence="25">The sequence shown here is derived from an EMBL/GenBank/DDBJ whole genome shotgun (WGS) entry which is preliminary data.</text>
</comment>
<dbReference type="InterPro" id="IPR003660">
    <property type="entry name" value="HAMP_dom"/>
</dbReference>
<dbReference type="EMBL" id="QHKO01000001">
    <property type="protein sequence ID" value="RAL25083.1"/>
    <property type="molecule type" value="Genomic_DNA"/>
</dbReference>
<keyword evidence="14" id="KW-0904">Protein phosphatase</keyword>
<accession>A0A328CE27</accession>
<evidence type="ECO:0000256" key="3">
    <source>
        <dbReference type="ARBA" id="ARBA00001946"/>
    </source>
</evidence>
<keyword evidence="22" id="KW-0472">Membrane</keyword>
<dbReference type="InterPro" id="IPR003594">
    <property type="entry name" value="HATPase_dom"/>
</dbReference>